<keyword evidence="4" id="KW-0539">Nucleus</keyword>
<dbReference type="Pfam" id="PF05132">
    <property type="entry name" value="RNA_pol_Rpc4"/>
    <property type="match status" value="1"/>
</dbReference>
<dbReference type="GO" id="GO:0003677">
    <property type="term" value="F:DNA binding"/>
    <property type="evidence" value="ECO:0007669"/>
    <property type="project" value="InterPro"/>
</dbReference>
<organism evidence="6 7">
    <name type="scientific">Platanthera zijinensis</name>
    <dbReference type="NCBI Taxonomy" id="2320716"/>
    <lineage>
        <taxon>Eukaryota</taxon>
        <taxon>Viridiplantae</taxon>
        <taxon>Streptophyta</taxon>
        <taxon>Embryophyta</taxon>
        <taxon>Tracheophyta</taxon>
        <taxon>Spermatophyta</taxon>
        <taxon>Magnoliopsida</taxon>
        <taxon>Liliopsida</taxon>
        <taxon>Asparagales</taxon>
        <taxon>Orchidaceae</taxon>
        <taxon>Orchidoideae</taxon>
        <taxon>Orchideae</taxon>
        <taxon>Orchidinae</taxon>
        <taxon>Platanthera</taxon>
    </lineage>
</organism>
<evidence type="ECO:0000256" key="1">
    <source>
        <dbReference type="ARBA" id="ARBA00004123"/>
    </source>
</evidence>
<dbReference type="PANTHER" id="PTHR13408:SF0">
    <property type="entry name" value="DNA-DIRECTED RNA POLYMERASE III SUBUNIT RPC4"/>
    <property type="match status" value="1"/>
</dbReference>
<feature type="region of interest" description="Disordered" evidence="5">
    <location>
        <begin position="1"/>
        <end position="40"/>
    </location>
</feature>
<dbReference type="EMBL" id="JBBWWQ010000004">
    <property type="protein sequence ID" value="KAK8949410.1"/>
    <property type="molecule type" value="Genomic_DNA"/>
</dbReference>
<dbReference type="GO" id="GO:0042797">
    <property type="term" value="P:tRNA transcription by RNA polymerase III"/>
    <property type="evidence" value="ECO:0007669"/>
    <property type="project" value="TreeGrafter"/>
</dbReference>
<keyword evidence="2" id="KW-0240">DNA-directed RNA polymerase</keyword>
<protein>
    <recommendedName>
        <fullName evidence="8">DNA-directed RNA polymerase III subunit RPC4</fullName>
    </recommendedName>
</protein>
<dbReference type="GO" id="GO:0005666">
    <property type="term" value="C:RNA polymerase III complex"/>
    <property type="evidence" value="ECO:0007669"/>
    <property type="project" value="InterPro"/>
</dbReference>
<evidence type="ECO:0000313" key="6">
    <source>
        <dbReference type="EMBL" id="KAK8949410.1"/>
    </source>
</evidence>
<reference evidence="6 7" key="1">
    <citation type="journal article" date="2022" name="Nat. Plants">
        <title>Genomes of leafy and leafless Platanthera orchids illuminate the evolution of mycoheterotrophy.</title>
        <authorList>
            <person name="Li M.H."/>
            <person name="Liu K.W."/>
            <person name="Li Z."/>
            <person name="Lu H.C."/>
            <person name="Ye Q.L."/>
            <person name="Zhang D."/>
            <person name="Wang J.Y."/>
            <person name="Li Y.F."/>
            <person name="Zhong Z.M."/>
            <person name="Liu X."/>
            <person name="Yu X."/>
            <person name="Liu D.K."/>
            <person name="Tu X.D."/>
            <person name="Liu B."/>
            <person name="Hao Y."/>
            <person name="Liao X.Y."/>
            <person name="Jiang Y.T."/>
            <person name="Sun W.H."/>
            <person name="Chen J."/>
            <person name="Chen Y.Q."/>
            <person name="Ai Y."/>
            <person name="Zhai J.W."/>
            <person name="Wu S.S."/>
            <person name="Zhou Z."/>
            <person name="Hsiao Y.Y."/>
            <person name="Wu W.L."/>
            <person name="Chen Y.Y."/>
            <person name="Lin Y.F."/>
            <person name="Hsu J.L."/>
            <person name="Li C.Y."/>
            <person name="Wang Z.W."/>
            <person name="Zhao X."/>
            <person name="Zhong W.Y."/>
            <person name="Ma X.K."/>
            <person name="Ma L."/>
            <person name="Huang J."/>
            <person name="Chen G.Z."/>
            <person name="Huang M.Z."/>
            <person name="Huang L."/>
            <person name="Peng D.H."/>
            <person name="Luo Y.B."/>
            <person name="Zou S.Q."/>
            <person name="Chen S.P."/>
            <person name="Lan S."/>
            <person name="Tsai W.C."/>
            <person name="Van de Peer Y."/>
            <person name="Liu Z.J."/>
        </authorList>
    </citation>
    <scope>NUCLEOTIDE SEQUENCE [LARGE SCALE GENOMIC DNA]</scope>
    <source>
        <strain evidence="6">Lor287</strain>
    </source>
</reference>
<name>A0AAP0BSN1_9ASPA</name>
<proteinExistence type="predicted"/>
<evidence type="ECO:0000256" key="5">
    <source>
        <dbReference type="SAM" id="MobiDB-lite"/>
    </source>
</evidence>
<dbReference type="Proteomes" id="UP001418222">
    <property type="component" value="Unassembled WGS sequence"/>
</dbReference>
<sequence>MNNRSDSGSSAPPRKLKFAPKIPVRKQPKPAIVKKELQASKDDTVDKELLAKLNNAKYQDDFGKKFKTEKKGIPAQVTFGYGNTSTQARSFGTHKAEPKYDEDDSNQAHIKEYVEPFDYIRTHYPVTLPSRRPYSGNPEVLDKLEFGEGGSAHLPINENQVNAAHELGFMETCDEPKMIFLQFPTRLPLADSTGVNASKTAFCKLKDLPAGFMGKLLVYRSGKVKMKLGDVLFDVNPGVDHKCAEEVVAVNVKERRYCVLGELGKHAVVVPDIDSMLKDLDNLNAQN</sequence>
<keyword evidence="7" id="KW-1185">Reference proteome</keyword>
<feature type="compositionally biased region" description="Polar residues" evidence="5">
    <location>
        <begin position="1"/>
        <end position="10"/>
    </location>
</feature>
<gene>
    <name evidence="6" type="ORF">KSP39_PZI005518</name>
</gene>
<dbReference type="AlphaFoldDB" id="A0AAP0BSN1"/>
<accession>A0AAP0BSN1</accession>
<dbReference type="InterPro" id="IPR007811">
    <property type="entry name" value="RPC4"/>
</dbReference>
<evidence type="ECO:0008006" key="8">
    <source>
        <dbReference type="Google" id="ProtNLM"/>
    </source>
</evidence>
<comment type="caution">
    <text evidence="6">The sequence shown here is derived from an EMBL/GenBank/DDBJ whole genome shotgun (WGS) entry which is preliminary data.</text>
</comment>
<evidence type="ECO:0000256" key="2">
    <source>
        <dbReference type="ARBA" id="ARBA00022478"/>
    </source>
</evidence>
<keyword evidence="3" id="KW-0804">Transcription</keyword>
<dbReference type="PANTHER" id="PTHR13408">
    <property type="entry name" value="DNA-DIRECTED RNA POLYMERASE III"/>
    <property type="match status" value="1"/>
</dbReference>
<feature type="compositionally biased region" description="Basic residues" evidence="5">
    <location>
        <begin position="14"/>
        <end position="28"/>
    </location>
</feature>
<comment type="subcellular location">
    <subcellularLocation>
        <location evidence="1">Nucleus</location>
    </subcellularLocation>
</comment>
<evidence type="ECO:0000256" key="3">
    <source>
        <dbReference type="ARBA" id="ARBA00023163"/>
    </source>
</evidence>
<evidence type="ECO:0000313" key="7">
    <source>
        <dbReference type="Proteomes" id="UP001418222"/>
    </source>
</evidence>
<evidence type="ECO:0000256" key="4">
    <source>
        <dbReference type="ARBA" id="ARBA00023242"/>
    </source>
</evidence>